<dbReference type="GeneID" id="83728280"/>
<comment type="function">
    <text evidence="7">Binds to the 23S rRNA.</text>
</comment>
<dbReference type="Gene3D" id="3.40.5.10">
    <property type="entry name" value="Ribosomal protein L9, N-terminal domain"/>
    <property type="match status" value="1"/>
</dbReference>
<dbReference type="Proteomes" id="UP001155144">
    <property type="component" value="Unassembled WGS sequence"/>
</dbReference>
<dbReference type="SUPFAM" id="SSF55658">
    <property type="entry name" value="L9 N-domain-like"/>
    <property type="match status" value="1"/>
</dbReference>
<comment type="caution">
    <text evidence="11">The sequence shown here is derived from an EMBL/GenBank/DDBJ whole genome shotgun (WGS) entry which is preliminary data.</text>
</comment>
<dbReference type="RefSeq" id="WP_011404119.1">
    <property type="nucleotide sequence ID" value="NZ_CALTRV010000001.1"/>
</dbReference>
<dbReference type="Proteomes" id="UP001155040">
    <property type="component" value="Unassembled WGS sequence"/>
</dbReference>
<dbReference type="InterPro" id="IPR020594">
    <property type="entry name" value="Ribosomal_bL9_bac/chp"/>
</dbReference>
<evidence type="ECO:0000313" key="13">
    <source>
        <dbReference type="EMBL" id="MCS3952565.1"/>
    </source>
</evidence>
<evidence type="ECO:0000313" key="15">
    <source>
        <dbReference type="EMBL" id="MCS4120968.1"/>
    </source>
</evidence>
<dbReference type="Proteomes" id="UP001155110">
    <property type="component" value="Unassembled WGS sequence"/>
</dbReference>
<feature type="domain" description="Ribosomal protein L9" evidence="9">
    <location>
        <begin position="13"/>
        <end position="40"/>
    </location>
</feature>
<keyword evidence="2 7" id="KW-0699">rRNA-binding</keyword>
<protein>
    <recommendedName>
        <fullName evidence="6 7">Large ribosomal subunit protein bL9</fullName>
    </recommendedName>
</protein>
<evidence type="ECO:0000256" key="8">
    <source>
        <dbReference type="SAM" id="Coils"/>
    </source>
</evidence>
<dbReference type="EMBL" id="JANTYZ010000004">
    <property type="protein sequence ID" value="MCS3865260.1"/>
    <property type="molecule type" value="Genomic_DNA"/>
</dbReference>
<dbReference type="EMBL" id="JANTZM010000002">
    <property type="protein sequence ID" value="MCS4156621.1"/>
    <property type="molecule type" value="Genomic_DNA"/>
</dbReference>
<evidence type="ECO:0000256" key="5">
    <source>
        <dbReference type="ARBA" id="ARBA00023274"/>
    </source>
</evidence>
<dbReference type="InterPro" id="IPR036791">
    <property type="entry name" value="Ribosomal_bL9_C_sf"/>
</dbReference>
<evidence type="ECO:0000256" key="1">
    <source>
        <dbReference type="ARBA" id="ARBA00010605"/>
    </source>
</evidence>
<dbReference type="EMBL" id="JANUBL010000002">
    <property type="protein sequence ID" value="MCS4120968.1"/>
    <property type="molecule type" value="Genomic_DNA"/>
</dbReference>
<evidence type="ECO:0000256" key="3">
    <source>
        <dbReference type="ARBA" id="ARBA00022884"/>
    </source>
</evidence>
<dbReference type="HAMAP" id="MF_00503">
    <property type="entry name" value="Ribosomal_bL9"/>
    <property type="match status" value="1"/>
</dbReference>
<feature type="coiled-coil region" evidence="8">
    <location>
        <begin position="44"/>
        <end position="78"/>
    </location>
</feature>
<dbReference type="InterPro" id="IPR036935">
    <property type="entry name" value="Ribosomal_bL9_N_sf"/>
</dbReference>
<dbReference type="NCBIfam" id="TIGR00158">
    <property type="entry name" value="L9"/>
    <property type="match status" value="1"/>
</dbReference>
<dbReference type="EMBL" id="JANUBF010000001">
    <property type="protein sequence ID" value="MCS4035092.1"/>
    <property type="molecule type" value="Genomic_DNA"/>
</dbReference>
<dbReference type="GO" id="GO:0005840">
    <property type="term" value="C:ribosome"/>
    <property type="evidence" value="ECO:0007669"/>
    <property type="project" value="UniProtKB-KW"/>
</dbReference>
<dbReference type="EMBL" id="JANUBB010000010">
    <property type="protein sequence ID" value="MCS3952565.1"/>
    <property type="molecule type" value="Genomic_DNA"/>
</dbReference>
<accession>A0A840EM32</accession>
<organism evidence="11 17">
    <name type="scientific">Salinibacter ruber</name>
    <dbReference type="NCBI Taxonomy" id="146919"/>
    <lineage>
        <taxon>Bacteria</taxon>
        <taxon>Pseudomonadati</taxon>
        <taxon>Rhodothermota</taxon>
        <taxon>Rhodothermia</taxon>
        <taxon>Rhodothermales</taxon>
        <taxon>Salinibacteraceae</taxon>
        <taxon>Salinibacter</taxon>
    </lineage>
</organism>
<dbReference type="GO" id="GO:0003735">
    <property type="term" value="F:structural constituent of ribosome"/>
    <property type="evidence" value="ECO:0007669"/>
    <property type="project" value="InterPro"/>
</dbReference>
<dbReference type="Proteomes" id="UP001155010">
    <property type="component" value="Unassembled WGS sequence"/>
</dbReference>
<gene>
    <name evidence="7" type="primary">rplI</name>
    <name evidence="15" type="ORF">GGP45_001310</name>
    <name evidence="11" type="ORF">GGP61_000498</name>
    <name evidence="10" type="ORF">GGP71_000578</name>
    <name evidence="12" type="ORF">GGP82_001814</name>
    <name evidence="13" type="ORF">GGP83_002537</name>
    <name evidence="16" type="ORF">GGP99_000558</name>
    <name evidence="14" type="ORF">GGQ01_000133</name>
</gene>
<evidence type="ECO:0000313" key="14">
    <source>
        <dbReference type="EMBL" id="MCS4035092.1"/>
    </source>
</evidence>
<dbReference type="AlphaFoldDB" id="A0A840EM32"/>
<evidence type="ECO:0000256" key="6">
    <source>
        <dbReference type="ARBA" id="ARBA00035292"/>
    </source>
</evidence>
<comment type="similarity">
    <text evidence="1 7">Belongs to the bacterial ribosomal protein bL9 family.</text>
</comment>
<evidence type="ECO:0000313" key="16">
    <source>
        <dbReference type="EMBL" id="MCS4156621.1"/>
    </source>
</evidence>
<dbReference type="Proteomes" id="UP001155027">
    <property type="component" value="Unassembled WGS sequence"/>
</dbReference>
<dbReference type="InterPro" id="IPR009027">
    <property type="entry name" value="Ribosomal_bL9/RNase_H1_N"/>
</dbReference>
<dbReference type="Proteomes" id="UP001155034">
    <property type="component" value="Unassembled WGS sequence"/>
</dbReference>
<name>A0A840EM32_9BACT</name>
<dbReference type="GO" id="GO:1990904">
    <property type="term" value="C:ribonucleoprotein complex"/>
    <property type="evidence" value="ECO:0007669"/>
    <property type="project" value="UniProtKB-KW"/>
</dbReference>
<keyword evidence="8" id="KW-0175">Coiled coil</keyword>
<dbReference type="PROSITE" id="PS00651">
    <property type="entry name" value="RIBOSOMAL_L9"/>
    <property type="match status" value="1"/>
</dbReference>
<dbReference type="InterPro" id="IPR020070">
    <property type="entry name" value="Ribosomal_bL9_N"/>
</dbReference>
<dbReference type="Pfam" id="PF01281">
    <property type="entry name" value="Ribosomal_L9_N"/>
    <property type="match status" value="1"/>
</dbReference>
<dbReference type="Gene3D" id="3.10.430.100">
    <property type="entry name" value="Ribosomal protein L9, C-terminal domain"/>
    <property type="match status" value="1"/>
</dbReference>
<dbReference type="GO" id="GO:0019843">
    <property type="term" value="F:rRNA binding"/>
    <property type="evidence" value="ECO:0007669"/>
    <property type="project" value="UniProtKB-UniRule"/>
</dbReference>
<reference evidence="11" key="1">
    <citation type="submission" date="2022-08" db="EMBL/GenBank/DDBJ databases">
        <title>Genomic Encyclopedia of Type Strains, Phase V (KMG-V): Genome sequencing to study the core and pangenomes of soil and plant-associated prokaryotes.</title>
        <authorList>
            <person name="Whitman W."/>
        </authorList>
    </citation>
    <scope>NUCLEOTIDE SEQUENCE</scope>
    <source>
        <strain evidence="10">0</strain>
        <strain evidence="12">SP2016B</strain>
        <strain evidence="13">SP2017</strain>
        <strain evidence="16">SP3002</strain>
        <strain evidence="14">SP3012</strain>
        <strain evidence="15">SP3026</strain>
        <strain evidence="11">SP3049</strain>
    </source>
</reference>
<dbReference type="GO" id="GO:0006412">
    <property type="term" value="P:translation"/>
    <property type="evidence" value="ECO:0007669"/>
    <property type="project" value="UniProtKB-UniRule"/>
</dbReference>
<evidence type="ECO:0000313" key="10">
    <source>
        <dbReference type="EMBL" id="MCS3676671.1"/>
    </source>
</evidence>
<dbReference type="InterPro" id="IPR000244">
    <property type="entry name" value="Ribosomal_bL9"/>
</dbReference>
<dbReference type="Proteomes" id="UP001155057">
    <property type="component" value="Unassembled WGS sequence"/>
</dbReference>
<dbReference type="OMA" id="FAIRWTK"/>
<evidence type="ECO:0000313" key="11">
    <source>
        <dbReference type="EMBL" id="MCS3708903.1"/>
    </source>
</evidence>
<evidence type="ECO:0000313" key="17">
    <source>
        <dbReference type="Proteomes" id="UP001155057"/>
    </source>
</evidence>
<sequence length="149" mass="16689">MQIILLNDVDHLGEKGEVHEVADGYGRNYLIPQGLARVATDGAIRQLRDEQQQQARKEAAKKEQVEELKDELEDMQVVFTAKVGEDNRIFGTVTTQQIAVELSNRGFNIDRRDIELDEDIRFVGAYTASIDLGYGIEATLDIQVIPESG</sequence>
<evidence type="ECO:0000256" key="4">
    <source>
        <dbReference type="ARBA" id="ARBA00022980"/>
    </source>
</evidence>
<keyword evidence="3 7" id="KW-0694">RNA-binding</keyword>
<evidence type="ECO:0000256" key="2">
    <source>
        <dbReference type="ARBA" id="ARBA00022730"/>
    </source>
</evidence>
<keyword evidence="4 7" id="KW-0689">Ribosomal protein</keyword>
<dbReference type="SMR" id="A0A840EM32"/>
<dbReference type="EMBL" id="JANUAE010000002">
    <property type="protein sequence ID" value="MCS3708903.1"/>
    <property type="molecule type" value="Genomic_DNA"/>
</dbReference>
<evidence type="ECO:0000259" key="9">
    <source>
        <dbReference type="PROSITE" id="PS00651"/>
    </source>
</evidence>
<dbReference type="InterPro" id="IPR020069">
    <property type="entry name" value="Ribosomal_bL9_C"/>
</dbReference>
<dbReference type="PANTHER" id="PTHR21368">
    <property type="entry name" value="50S RIBOSOMAL PROTEIN L9"/>
    <property type="match status" value="1"/>
</dbReference>
<dbReference type="Pfam" id="PF03948">
    <property type="entry name" value="Ribosomal_L9_C"/>
    <property type="match status" value="1"/>
</dbReference>
<evidence type="ECO:0000256" key="7">
    <source>
        <dbReference type="HAMAP-Rule" id="MF_00503"/>
    </source>
</evidence>
<dbReference type="SUPFAM" id="SSF55653">
    <property type="entry name" value="Ribosomal protein L9 C-domain"/>
    <property type="match status" value="1"/>
</dbReference>
<keyword evidence="5 7" id="KW-0687">Ribonucleoprotein</keyword>
<evidence type="ECO:0000313" key="12">
    <source>
        <dbReference type="EMBL" id="MCS3865260.1"/>
    </source>
</evidence>
<dbReference type="EMBL" id="JANUAU010000002">
    <property type="protein sequence ID" value="MCS3676671.1"/>
    <property type="molecule type" value="Genomic_DNA"/>
</dbReference>
<proteinExistence type="inferred from homology"/>